<gene>
    <name evidence="2" type="ORF">EVAR_20573_1</name>
</gene>
<organism evidence="2 3">
    <name type="scientific">Eumeta variegata</name>
    <name type="common">Bagworm moth</name>
    <name type="synonym">Eumeta japonica</name>
    <dbReference type="NCBI Taxonomy" id="151549"/>
    <lineage>
        <taxon>Eukaryota</taxon>
        <taxon>Metazoa</taxon>
        <taxon>Ecdysozoa</taxon>
        <taxon>Arthropoda</taxon>
        <taxon>Hexapoda</taxon>
        <taxon>Insecta</taxon>
        <taxon>Pterygota</taxon>
        <taxon>Neoptera</taxon>
        <taxon>Endopterygota</taxon>
        <taxon>Lepidoptera</taxon>
        <taxon>Glossata</taxon>
        <taxon>Ditrysia</taxon>
        <taxon>Tineoidea</taxon>
        <taxon>Psychidae</taxon>
        <taxon>Oiketicinae</taxon>
        <taxon>Eumeta</taxon>
    </lineage>
</organism>
<dbReference type="Proteomes" id="UP000299102">
    <property type="component" value="Unassembled WGS sequence"/>
</dbReference>
<proteinExistence type="predicted"/>
<accession>A0A4C1URX1</accession>
<feature type="region of interest" description="Disordered" evidence="1">
    <location>
        <begin position="45"/>
        <end position="81"/>
    </location>
</feature>
<comment type="caution">
    <text evidence="2">The sequence shown here is derived from an EMBL/GenBank/DDBJ whole genome shotgun (WGS) entry which is preliminary data.</text>
</comment>
<feature type="compositionally biased region" description="Basic and acidic residues" evidence="1">
    <location>
        <begin position="55"/>
        <end position="66"/>
    </location>
</feature>
<evidence type="ECO:0000313" key="3">
    <source>
        <dbReference type="Proteomes" id="UP000299102"/>
    </source>
</evidence>
<evidence type="ECO:0000256" key="1">
    <source>
        <dbReference type="SAM" id="MobiDB-lite"/>
    </source>
</evidence>
<name>A0A4C1URX1_EUMVA</name>
<evidence type="ECO:0000313" key="2">
    <source>
        <dbReference type="EMBL" id="GBP29211.1"/>
    </source>
</evidence>
<sequence>MYLFNKCVHERVVFVRVIKYFFTCVCRFARLPPATRRRPRAKVFDVGHHIGTPKDQAEQQLRDPRIRRGLSPRGAEPADDSARLFTESRRFQLKNEPSP</sequence>
<protein>
    <submittedName>
        <fullName evidence="2">Uncharacterized protein</fullName>
    </submittedName>
</protein>
<reference evidence="2 3" key="1">
    <citation type="journal article" date="2019" name="Commun. Biol.">
        <title>The bagworm genome reveals a unique fibroin gene that provides high tensile strength.</title>
        <authorList>
            <person name="Kono N."/>
            <person name="Nakamura H."/>
            <person name="Ohtoshi R."/>
            <person name="Tomita M."/>
            <person name="Numata K."/>
            <person name="Arakawa K."/>
        </authorList>
    </citation>
    <scope>NUCLEOTIDE SEQUENCE [LARGE SCALE GENOMIC DNA]</scope>
</reference>
<dbReference type="EMBL" id="BGZK01000217">
    <property type="protein sequence ID" value="GBP29211.1"/>
    <property type="molecule type" value="Genomic_DNA"/>
</dbReference>
<dbReference type="AlphaFoldDB" id="A0A4C1URX1"/>
<keyword evidence="3" id="KW-1185">Reference proteome</keyword>